<dbReference type="PANTHER" id="PTHR30518">
    <property type="entry name" value="ENDOLYTIC MUREIN TRANSGLYCOSYLASE"/>
    <property type="match status" value="1"/>
</dbReference>
<keyword evidence="1" id="KW-1003">Cell membrane</keyword>
<evidence type="ECO:0000256" key="6">
    <source>
        <dbReference type="ARBA" id="ARBA00023316"/>
    </source>
</evidence>
<gene>
    <name evidence="7" type="ORF">UFOPK1909_00045</name>
</gene>
<keyword evidence="6" id="KW-0961">Cell wall biogenesis/degradation</keyword>
<dbReference type="InterPro" id="IPR003770">
    <property type="entry name" value="MLTG-like"/>
</dbReference>
<dbReference type="CDD" id="cd08010">
    <property type="entry name" value="MltG_like"/>
    <property type="match status" value="1"/>
</dbReference>
<organism evidence="7">
    <name type="scientific">freshwater metagenome</name>
    <dbReference type="NCBI Taxonomy" id="449393"/>
    <lineage>
        <taxon>unclassified sequences</taxon>
        <taxon>metagenomes</taxon>
        <taxon>ecological metagenomes</taxon>
    </lineage>
</organism>
<name>A0A6J6HJ73_9ZZZZ</name>
<protein>
    <submittedName>
        <fullName evidence="7">Unannotated protein</fullName>
    </submittedName>
</protein>
<keyword evidence="2" id="KW-0812">Transmembrane</keyword>
<dbReference type="NCBIfam" id="TIGR00247">
    <property type="entry name" value="endolytic transglycosylase MltG"/>
    <property type="match status" value="1"/>
</dbReference>
<sequence>MDKFKRRRLSLLISLILIAVIGGSVAFTFRGEFRSSIEQLQGNDYPGPGTSEVEFIVNGGDSGEVIAKRLVDAGVVKNFRATYKYILDTNPTFYPGVFTLRLQMDSKSAIKALSDPNSASLERTTIKEGLRANVVFKVLSESTGIKFSEFNALFQEPGVFSLDPKLKNIEGYLFPATYTFAPGATAKQILQQMIDRMLMELKSLDISADKAHEVITLASIIQKEARLTEDFYKVSRTFKNRLEDGMHLQSDATVSYGVNGNTVSTSSADRANKNGYNTYLYAGLPIGPISAPGSVALDAALHPAKGDWLYFCTINLETGETLFSSTYAEHELAVAKWISWMKDHPEYE</sequence>
<accession>A0A6J6HJ73</accession>
<dbReference type="Pfam" id="PF02618">
    <property type="entry name" value="YceG"/>
    <property type="match status" value="1"/>
</dbReference>
<reference evidence="7" key="1">
    <citation type="submission" date="2020-05" db="EMBL/GenBank/DDBJ databases">
        <authorList>
            <person name="Chiriac C."/>
            <person name="Salcher M."/>
            <person name="Ghai R."/>
            <person name="Kavagutti S V."/>
        </authorList>
    </citation>
    <scope>NUCLEOTIDE SEQUENCE</scope>
</reference>
<keyword evidence="5" id="KW-0456">Lyase</keyword>
<dbReference type="GO" id="GO:0016829">
    <property type="term" value="F:lyase activity"/>
    <property type="evidence" value="ECO:0007669"/>
    <property type="project" value="UniProtKB-KW"/>
</dbReference>
<evidence type="ECO:0000313" key="7">
    <source>
        <dbReference type="EMBL" id="CAB4613762.1"/>
    </source>
</evidence>
<dbReference type="HAMAP" id="MF_02065">
    <property type="entry name" value="MltG"/>
    <property type="match status" value="1"/>
</dbReference>
<evidence type="ECO:0000256" key="3">
    <source>
        <dbReference type="ARBA" id="ARBA00022989"/>
    </source>
</evidence>
<dbReference type="PANTHER" id="PTHR30518:SF2">
    <property type="entry name" value="ENDOLYTIC MUREIN TRANSGLYCOSYLASE"/>
    <property type="match status" value="1"/>
</dbReference>
<evidence type="ECO:0000256" key="4">
    <source>
        <dbReference type="ARBA" id="ARBA00023136"/>
    </source>
</evidence>
<evidence type="ECO:0000256" key="2">
    <source>
        <dbReference type="ARBA" id="ARBA00022692"/>
    </source>
</evidence>
<dbReference type="Gene3D" id="3.30.160.60">
    <property type="entry name" value="Classic Zinc Finger"/>
    <property type="match status" value="1"/>
</dbReference>
<keyword evidence="4" id="KW-0472">Membrane</keyword>
<dbReference type="EMBL" id="CAEZVD010000001">
    <property type="protein sequence ID" value="CAB4613762.1"/>
    <property type="molecule type" value="Genomic_DNA"/>
</dbReference>
<proteinExistence type="inferred from homology"/>
<evidence type="ECO:0000256" key="1">
    <source>
        <dbReference type="ARBA" id="ARBA00022475"/>
    </source>
</evidence>
<keyword evidence="3" id="KW-1133">Transmembrane helix</keyword>
<evidence type="ECO:0000256" key="5">
    <source>
        <dbReference type="ARBA" id="ARBA00023239"/>
    </source>
</evidence>
<dbReference type="AlphaFoldDB" id="A0A6J6HJ73"/>
<dbReference type="GO" id="GO:0071555">
    <property type="term" value="P:cell wall organization"/>
    <property type="evidence" value="ECO:0007669"/>
    <property type="project" value="UniProtKB-KW"/>
</dbReference>